<accession>A0AAD3SUG8</accession>
<dbReference type="InterPro" id="IPR035513">
    <property type="entry name" value="Invertase/methylesterase_inhib"/>
</dbReference>
<organism evidence="5 6">
    <name type="scientific">Nepenthes gracilis</name>
    <name type="common">Slender pitcher plant</name>
    <dbReference type="NCBI Taxonomy" id="150966"/>
    <lineage>
        <taxon>Eukaryota</taxon>
        <taxon>Viridiplantae</taxon>
        <taxon>Streptophyta</taxon>
        <taxon>Embryophyta</taxon>
        <taxon>Tracheophyta</taxon>
        <taxon>Spermatophyta</taxon>
        <taxon>Magnoliopsida</taxon>
        <taxon>eudicotyledons</taxon>
        <taxon>Gunneridae</taxon>
        <taxon>Pentapetalae</taxon>
        <taxon>Caryophyllales</taxon>
        <taxon>Nepenthaceae</taxon>
        <taxon>Nepenthes</taxon>
    </lineage>
</organism>
<evidence type="ECO:0000256" key="2">
    <source>
        <dbReference type="ARBA" id="ARBA00023157"/>
    </source>
</evidence>
<proteinExistence type="inferred from homology"/>
<dbReference type="EMBL" id="BSYO01000017">
    <property type="protein sequence ID" value="GMH17287.1"/>
    <property type="molecule type" value="Genomic_DNA"/>
</dbReference>
<dbReference type="GO" id="GO:0046910">
    <property type="term" value="F:pectinesterase inhibitor activity"/>
    <property type="evidence" value="ECO:0007669"/>
    <property type="project" value="InterPro"/>
</dbReference>
<dbReference type="Gene3D" id="1.20.140.40">
    <property type="entry name" value="Invertase/pectin methylesterase inhibitor family protein"/>
    <property type="match status" value="1"/>
</dbReference>
<evidence type="ECO:0000313" key="5">
    <source>
        <dbReference type="EMBL" id="GMH17287.1"/>
    </source>
</evidence>
<protein>
    <recommendedName>
        <fullName evidence="4">Pectinesterase inhibitor domain-containing protein</fullName>
    </recommendedName>
</protein>
<dbReference type="AlphaFoldDB" id="A0AAD3SUG8"/>
<dbReference type="SMART" id="SM00856">
    <property type="entry name" value="PMEI"/>
    <property type="match status" value="1"/>
</dbReference>
<dbReference type="InterPro" id="IPR006501">
    <property type="entry name" value="Pectinesterase_inhib_dom"/>
</dbReference>
<reference evidence="5" key="1">
    <citation type="submission" date="2023-05" db="EMBL/GenBank/DDBJ databases">
        <title>Nepenthes gracilis genome sequencing.</title>
        <authorList>
            <person name="Fukushima K."/>
        </authorList>
    </citation>
    <scope>NUCLEOTIDE SEQUENCE</scope>
    <source>
        <strain evidence="5">SING2019-196</strain>
    </source>
</reference>
<dbReference type="PANTHER" id="PTHR36710:SF18">
    <property type="entry name" value="PECTINESTERASE INHIBITOR 5-RELATED"/>
    <property type="match status" value="1"/>
</dbReference>
<keyword evidence="2" id="KW-1015">Disulfide bond</keyword>
<dbReference type="NCBIfam" id="TIGR01614">
    <property type="entry name" value="PME_inhib"/>
    <property type="match status" value="1"/>
</dbReference>
<dbReference type="CDD" id="cd15797">
    <property type="entry name" value="PMEI"/>
    <property type="match status" value="1"/>
</dbReference>
<dbReference type="SUPFAM" id="SSF101148">
    <property type="entry name" value="Plant invertase/pectin methylesterase inhibitor"/>
    <property type="match status" value="1"/>
</dbReference>
<evidence type="ECO:0000256" key="3">
    <source>
        <dbReference type="ARBA" id="ARBA00038471"/>
    </source>
</evidence>
<evidence type="ECO:0000256" key="1">
    <source>
        <dbReference type="ARBA" id="ARBA00022729"/>
    </source>
</evidence>
<gene>
    <name evidence="5" type="ORF">Nepgr_019128</name>
</gene>
<evidence type="ECO:0000313" key="6">
    <source>
        <dbReference type="Proteomes" id="UP001279734"/>
    </source>
</evidence>
<keyword evidence="6" id="KW-1185">Reference proteome</keyword>
<feature type="domain" description="Pectinesterase inhibitor" evidence="4">
    <location>
        <begin position="52"/>
        <end position="204"/>
    </location>
</feature>
<dbReference type="PANTHER" id="PTHR36710">
    <property type="entry name" value="PECTINESTERASE INHIBITOR-LIKE"/>
    <property type="match status" value="1"/>
</dbReference>
<keyword evidence="1" id="KW-0732">Signal</keyword>
<sequence>MKVYGNFKAPCNAFSYVSVGNLEEHTEGTMASIRFLAYVCYLLVICAASVHGNEELIEKLCSVTIAPDDYCPNCLRSNPRSSELNARELAGTAIFCAYNQSTLAQDAFSSYASSAYIPPLKAAYSSCASITDSIGEKITVALNSWGDGNYKDSESKLNSSRDDVVTCRTKLADGFARAGRPPFPKDLGEKFKGLLALVTVAEQILEEID</sequence>
<comment type="similarity">
    <text evidence="3">Belongs to the PMEI family.</text>
</comment>
<dbReference type="InterPro" id="IPR052421">
    <property type="entry name" value="PCW_Enzyme_Inhibitor"/>
</dbReference>
<dbReference type="Proteomes" id="UP001279734">
    <property type="component" value="Unassembled WGS sequence"/>
</dbReference>
<name>A0AAD3SUG8_NEPGR</name>
<dbReference type="InterPro" id="IPR034086">
    <property type="entry name" value="PMEI_plant"/>
</dbReference>
<comment type="caution">
    <text evidence="5">The sequence shown here is derived from an EMBL/GenBank/DDBJ whole genome shotgun (WGS) entry which is preliminary data.</text>
</comment>
<evidence type="ECO:0000259" key="4">
    <source>
        <dbReference type="SMART" id="SM00856"/>
    </source>
</evidence>